<dbReference type="EMBL" id="CAKKLH010000146">
    <property type="protein sequence ID" value="CAH0104615.1"/>
    <property type="molecule type" value="Genomic_DNA"/>
</dbReference>
<accession>A0A8J2WJI3</accession>
<evidence type="ECO:0000256" key="3">
    <source>
        <dbReference type="SAM" id="MobiDB-lite"/>
    </source>
</evidence>
<name>A0A8J2WJI3_9CRUS</name>
<sequence>MSRSETESDEDEFESADEGDESTEESCSDESSTPDEKVLEIQPECILLKEEEKIRQDDIQNKLDTPPMIEAIHVDCSSSKESPKCEEVQTVSDSSLVDVTVENINIPNTGIISEKSTEDTKVSQQEEIIPAAQLPINEIIDVTDSEIKAVNETAVSDEKPCENLVEVPSEIANKLSTTRSIPNRGKIRSKPSLGAKKLGLGAVKLTQTPESLIPALEKLDSKETSECSDYQTTPQQAGSSSQSRSDDGGWGWFAPPKSLISSVSSITNTILSTVENGLNIPEPEDLAKEEMLYADDKRVEVEEHLPEQKSTEEDKPAGFTQLFGGGVSNITKFVESTGSSIFSTGLDTLELLGKKTINVLQQSDPGLKRTKAVLAHPLHGSKDRPCLSQVLREAKEKGEMTKLESAQATASMQSVVPTLTSLFELHNGIVHLEALEMLSQQCQTRVAPQIRRLTSQRKATVDEIAALCSKTDDSEDNDSSDSDMLDLQSLEQNLSSYFDRISLEVSLKKIMNAFREGISDSEDASSSLELYRRALDSLALVTSLAVEIFHKGAELTLMANKSSNPVAGARLEAETFQSVTSLLATEISKLGSHHANQIIRAKTSDQTNYSTDIYYEASNCRSYLENALKLMIPVLQSRVF</sequence>
<protein>
    <recommendedName>
        <fullName evidence="6">Protein FAM114A2</fullName>
    </recommendedName>
</protein>
<comment type="caution">
    <text evidence="4">The sequence shown here is derived from an EMBL/GenBank/DDBJ whole genome shotgun (WGS) entry which is preliminary data.</text>
</comment>
<comment type="similarity">
    <text evidence="1">Belongs to the FAM114 family.</text>
</comment>
<evidence type="ECO:0000256" key="1">
    <source>
        <dbReference type="ARBA" id="ARBA00006903"/>
    </source>
</evidence>
<dbReference type="PANTHER" id="PTHR12842:SF6">
    <property type="entry name" value="FI01459P"/>
    <property type="match status" value="1"/>
</dbReference>
<gene>
    <name evidence="4" type="ORF">DGAL_LOCUS7524</name>
</gene>
<dbReference type="AlphaFoldDB" id="A0A8J2WJI3"/>
<dbReference type="OrthoDB" id="5597648at2759"/>
<feature type="compositionally biased region" description="Acidic residues" evidence="3">
    <location>
        <begin position="7"/>
        <end position="28"/>
    </location>
</feature>
<dbReference type="Proteomes" id="UP000789390">
    <property type="component" value="Unassembled WGS sequence"/>
</dbReference>
<feature type="compositionally biased region" description="Polar residues" evidence="3">
    <location>
        <begin position="227"/>
        <end position="237"/>
    </location>
</feature>
<organism evidence="4 5">
    <name type="scientific">Daphnia galeata</name>
    <dbReference type="NCBI Taxonomy" id="27404"/>
    <lineage>
        <taxon>Eukaryota</taxon>
        <taxon>Metazoa</taxon>
        <taxon>Ecdysozoa</taxon>
        <taxon>Arthropoda</taxon>
        <taxon>Crustacea</taxon>
        <taxon>Branchiopoda</taxon>
        <taxon>Diplostraca</taxon>
        <taxon>Cladocera</taxon>
        <taxon>Anomopoda</taxon>
        <taxon>Daphniidae</taxon>
        <taxon>Daphnia</taxon>
    </lineage>
</organism>
<reference evidence="4" key="1">
    <citation type="submission" date="2021-11" db="EMBL/GenBank/DDBJ databases">
        <authorList>
            <person name="Schell T."/>
        </authorList>
    </citation>
    <scope>NUCLEOTIDE SEQUENCE</scope>
    <source>
        <strain evidence="4">M5</strain>
    </source>
</reference>
<keyword evidence="2" id="KW-0597">Phosphoprotein</keyword>
<dbReference type="Pfam" id="PF05334">
    <property type="entry name" value="DUF719"/>
    <property type="match status" value="1"/>
</dbReference>
<evidence type="ECO:0008006" key="6">
    <source>
        <dbReference type="Google" id="ProtNLM"/>
    </source>
</evidence>
<feature type="region of interest" description="Disordered" evidence="3">
    <location>
        <begin position="223"/>
        <end position="249"/>
    </location>
</feature>
<proteinExistence type="inferred from homology"/>
<keyword evidence="5" id="KW-1185">Reference proteome</keyword>
<evidence type="ECO:0000313" key="5">
    <source>
        <dbReference type="Proteomes" id="UP000789390"/>
    </source>
</evidence>
<feature type="region of interest" description="Disordered" evidence="3">
    <location>
        <begin position="1"/>
        <end position="42"/>
    </location>
</feature>
<evidence type="ECO:0000313" key="4">
    <source>
        <dbReference type="EMBL" id="CAH0104615.1"/>
    </source>
</evidence>
<evidence type="ECO:0000256" key="2">
    <source>
        <dbReference type="ARBA" id="ARBA00022553"/>
    </source>
</evidence>
<dbReference type="PANTHER" id="PTHR12842">
    <property type="entry name" value="FI01459P"/>
    <property type="match status" value="1"/>
</dbReference>
<dbReference type="InterPro" id="IPR007998">
    <property type="entry name" value="DUF719"/>
</dbReference>